<proteinExistence type="predicted"/>
<sequence>MPCREVMVELVWVLERAYGLSRSEIAGEVDGLLSAREIVVEAAERVGRAVERYRQGGAGFSDHMIALAGHEAGFGEVFSFDRKATAQARMSIVPKQF</sequence>
<dbReference type="InterPro" id="IPR029060">
    <property type="entry name" value="PIN-like_dom_sf"/>
</dbReference>
<name>A0A1G7HK52_9RHOB</name>
<dbReference type="SUPFAM" id="SSF88723">
    <property type="entry name" value="PIN domain-like"/>
    <property type="match status" value="1"/>
</dbReference>
<reference evidence="1 2" key="1">
    <citation type="submission" date="2016-10" db="EMBL/GenBank/DDBJ databases">
        <authorList>
            <person name="de Groot N.N."/>
        </authorList>
    </citation>
    <scope>NUCLEOTIDE SEQUENCE [LARGE SCALE GENOMIC DNA]</scope>
    <source>
        <strain evidence="1 2">DSM 22220</strain>
    </source>
</reference>
<gene>
    <name evidence="1" type="ORF">SAMN05421538_1245</name>
</gene>
<organism evidence="1 2">
    <name type="scientific">Paracoccus isoporae</name>
    <dbReference type="NCBI Taxonomy" id="591205"/>
    <lineage>
        <taxon>Bacteria</taxon>
        <taxon>Pseudomonadati</taxon>
        <taxon>Pseudomonadota</taxon>
        <taxon>Alphaproteobacteria</taxon>
        <taxon>Rhodobacterales</taxon>
        <taxon>Paracoccaceae</taxon>
        <taxon>Paracoccus</taxon>
    </lineage>
</organism>
<evidence type="ECO:0008006" key="3">
    <source>
        <dbReference type="Google" id="ProtNLM"/>
    </source>
</evidence>
<keyword evidence="2" id="KW-1185">Reference proteome</keyword>
<dbReference type="AlphaFoldDB" id="A0A1G7HK52"/>
<evidence type="ECO:0000313" key="2">
    <source>
        <dbReference type="Proteomes" id="UP000199344"/>
    </source>
</evidence>
<evidence type="ECO:0000313" key="1">
    <source>
        <dbReference type="EMBL" id="SDF00830.1"/>
    </source>
</evidence>
<dbReference type="Proteomes" id="UP000199344">
    <property type="component" value="Unassembled WGS sequence"/>
</dbReference>
<accession>A0A1G7HK52</accession>
<protein>
    <recommendedName>
        <fullName evidence="3">PIN domain-containing protein</fullName>
    </recommendedName>
</protein>
<dbReference type="STRING" id="591205.SAMN05421538_1245"/>
<dbReference type="EMBL" id="FNAH01000024">
    <property type="protein sequence ID" value="SDF00830.1"/>
    <property type="molecule type" value="Genomic_DNA"/>
</dbReference>